<accession>A0A644ZWE3</accession>
<proteinExistence type="predicted"/>
<dbReference type="PANTHER" id="PTHR42804">
    <property type="entry name" value="ALDEHYDE DEHYDROGENASE"/>
    <property type="match status" value="1"/>
</dbReference>
<dbReference type="EC" id="1.2.1.5" evidence="2"/>
<dbReference type="SUPFAM" id="SSF53720">
    <property type="entry name" value="ALDH-like"/>
    <property type="match status" value="1"/>
</dbReference>
<name>A0A644ZWE3_9ZZZZ</name>
<sequence length="105" mass="11521">MREEIFGPVLAVTSYRDDDELAGLLARANDSEYGLAATVWTRDLAAAHRISNGLRAGAVFVNMLPIPDMAAPWGGYKASGWGREMGPWAIDAYTETKSVWMHYGD</sequence>
<gene>
    <name evidence="2" type="primary">puuC_3</name>
    <name evidence="2" type="ORF">SDC9_91848</name>
</gene>
<dbReference type="Gene3D" id="3.40.605.10">
    <property type="entry name" value="Aldehyde Dehydrogenase, Chain A, domain 1"/>
    <property type="match status" value="1"/>
</dbReference>
<evidence type="ECO:0000259" key="1">
    <source>
        <dbReference type="Pfam" id="PF00171"/>
    </source>
</evidence>
<protein>
    <submittedName>
        <fullName evidence="2">NADP/NAD-dependent aldehyde dehydrogenase PuuC</fullName>
        <ecNumber evidence="2">1.2.1.5</ecNumber>
    </submittedName>
</protein>
<dbReference type="EMBL" id="VSSQ01010763">
    <property type="protein sequence ID" value="MPM45162.1"/>
    <property type="molecule type" value="Genomic_DNA"/>
</dbReference>
<organism evidence="2">
    <name type="scientific">bioreactor metagenome</name>
    <dbReference type="NCBI Taxonomy" id="1076179"/>
    <lineage>
        <taxon>unclassified sequences</taxon>
        <taxon>metagenomes</taxon>
        <taxon>ecological metagenomes</taxon>
    </lineage>
</organism>
<reference evidence="2" key="1">
    <citation type="submission" date="2019-08" db="EMBL/GenBank/DDBJ databases">
        <authorList>
            <person name="Kucharzyk K."/>
            <person name="Murdoch R.W."/>
            <person name="Higgins S."/>
            <person name="Loffler F."/>
        </authorList>
    </citation>
    <scope>NUCLEOTIDE SEQUENCE</scope>
</reference>
<feature type="domain" description="Aldehyde dehydrogenase" evidence="1">
    <location>
        <begin position="1"/>
        <end position="99"/>
    </location>
</feature>
<dbReference type="InterPro" id="IPR016161">
    <property type="entry name" value="Ald_DH/histidinol_DH"/>
</dbReference>
<dbReference type="GO" id="GO:0004030">
    <property type="term" value="F:aldehyde dehydrogenase [NAD(P)+] activity"/>
    <property type="evidence" value="ECO:0007669"/>
    <property type="project" value="UniProtKB-EC"/>
</dbReference>
<dbReference type="InterPro" id="IPR016163">
    <property type="entry name" value="Ald_DH_C"/>
</dbReference>
<dbReference type="AlphaFoldDB" id="A0A644ZWE3"/>
<evidence type="ECO:0000313" key="2">
    <source>
        <dbReference type="EMBL" id="MPM45162.1"/>
    </source>
</evidence>
<dbReference type="PANTHER" id="PTHR42804:SF1">
    <property type="entry name" value="ALDEHYDE DEHYDROGENASE-RELATED"/>
    <property type="match status" value="1"/>
</dbReference>
<dbReference type="InterPro" id="IPR016162">
    <property type="entry name" value="Ald_DH_N"/>
</dbReference>
<comment type="caution">
    <text evidence="2">The sequence shown here is derived from an EMBL/GenBank/DDBJ whole genome shotgun (WGS) entry which is preliminary data.</text>
</comment>
<dbReference type="InterPro" id="IPR015590">
    <property type="entry name" value="Aldehyde_DH_dom"/>
</dbReference>
<keyword evidence="2" id="KW-0560">Oxidoreductase</keyword>
<dbReference type="Pfam" id="PF00171">
    <property type="entry name" value="Aldedh"/>
    <property type="match status" value="1"/>
</dbReference>
<dbReference type="Gene3D" id="3.40.309.10">
    <property type="entry name" value="Aldehyde Dehydrogenase, Chain A, domain 2"/>
    <property type="match status" value="1"/>
</dbReference>